<organism evidence="2 3">
    <name type="scientific">Paramecium octaurelia</name>
    <dbReference type="NCBI Taxonomy" id="43137"/>
    <lineage>
        <taxon>Eukaryota</taxon>
        <taxon>Sar</taxon>
        <taxon>Alveolata</taxon>
        <taxon>Ciliophora</taxon>
        <taxon>Intramacronucleata</taxon>
        <taxon>Oligohymenophorea</taxon>
        <taxon>Peniculida</taxon>
        <taxon>Parameciidae</taxon>
        <taxon>Paramecium</taxon>
    </lineage>
</organism>
<evidence type="ECO:0008006" key="4">
    <source>
        <dbReference type="Google" id="ProtNLM"/>
    </source>
</evidence>
<evidence type="ECO:0000256" key="1">
    <source>
        <dbReference type="SAM" id="Phobius"/>
    </source>
</evidence>
<feature type="transmembrane region" description="Helical" evidence="1">
    <location>
        <begin position="101"/>
        <end position="119"/>
    </location>
</feature>
<evidence type="ECO:0000313" key="3">
    <source>
        <dbReference type="Proteomes" id="UP000683925"/>
    </source>
</evidence>
<accession>A0A8S1XXW8</accession>
<feature type="transmembrane region" description="Helical" evidence="1">
    <location>
        <begin position="235"/>
        <end position="253"/>
    </location>
</feature>
<keyword evidence="3" id="KW-1185">Reference proteome</keyword>
<proteinExistence type="predicted"/>
<feature type="transmembrane region" description="Helical" evidence="1">
    <location>
        <begin position="139"/>
        <end position="158"/>
    </location>
</feature>
<dbReference type="Proteomes" id="UP000683925">
    <property type="component" value="Unassembled WGS sequence"/>
</dbReference>
<dbReference type="EMBL" id="CAJJDP010000137">
    <property type="protein sequence ID" value="CAD8205805.1"/>
    <property type="molecule type" value="Genomic_DNA"/>
</dbReference>
<reference evidence="2" key="1">
    <citation type="submission" date="2021-01" db="EMBL/GenBank/DDBJ databases">
        <authorList>
            <consortium name="Genoscope - CEA"/>
            <person name="William W."/>
        </authorList>
    </citation>
    <scope>NUCLEOTIDE SEQUENCE</scope>
</reference>
<evidence type="ECO:0000313" key="2">
    <source>
        <dbReference type="EMBL" id="CAD8205805.1"/>
    </source>
</evidence>
<feature type="transmembrane region" description="Helical" evidence="1">
    <location>
        <begin position="39"/>
        <end position="57"/>
    </location>
</feature>
<dbReference type="OMA" id="FYAFYLQ"/>
<feature type="transmembrane region" description="Helical" evidence="1">
    <location>
        <begin position="193"/>
        <end position="214"/>
    </location>
</feature>
<keyword evidence="1" id="KW-1133">Transmembrane helix</keyword>
<dbReference type="OrthoDB" id="295535at2759"/>
<protein>
    <recommendedName>
        <fullName evidence="4">Transmembrane protein</fullName>
    </recommendedName>
</protein>
<feature type="transmembrane region" description="Helical" evidence="1">
    <location>
        <begin position="273"/>
        <end position="298"/>
    </location>
</feature>
<comment type="caution">
    <text evidence="2">The sequence shown here is derived from an EMBL/GenBank/DDBJ whole genome shotgun (WGS) entry which is preliminary data.</text>
</comment>
<keyword evidence="1" id="KW-0472">Membrane</keyword>
<feature type="transmembrane region" description="Helical" evidence="1">
    <location>
        <begin position="6"/>
        <end position="32"/>
    </location>
</feature>
<dbReference type="AlphaFoldDB" id="A0A8S1XXW8"/>
<gene>
    <name evidence="2" type="ORF">POCTA_138.1.T1360120</name>
</gene>
<keyword evidence="1" id="KW-0812">Transmembrane</keyword>
<name>A0A8S1XXW8_PAROT</name>
<sequence>MYFYDYNPILIAQFCCIAMSLLSVIGVIIVFILGKGWRYFIVILFFTQIICMLFFYVPQVLTPFIFNDEGKSKENDFCQFKQNDESDQECIQETFCKLQGYFINSSFLASTLISLYSSYIIKQTLNPNSQIGKKVKQIYWIHFGIGIFTFTICIPMLFKAQYNHYGTSWGNQLIYYVCNLEIESEDLYTQTVFWLQTSITTVLILVGIKFHCSAKKLKSKIRTNFVGEFDACSSLNLYILPITLLIFWTINVVQKLIDIKTDYIRQSGYALQAIWFLPQLLLALQGFNYASLFFYAFYLQLVPNLPKSLQSTYLFFAKISFYNCIYGRIAESKILKDSLLYEADSAKDSTSSYIQKDDSSTNR</sequence>